<feature type="compositionally biased region" description="Acidic residues" evidence="1">
    <location>
        <begin position="550"/>
        <end position="559"/>
    </location>
</feature>
<feature type="region of interest" description="Disordered" evidence="1">
    <location>
        <begin position="261"/>
        <end position="292"/>
    </location>
</feature>
<evidence type="ECO:0000256" key="1">
    <source>
        <dbReference type="SAM" id="MobiDB-lite"/>
    </source>
</evidence>
<protein>
    <submittedName>
        <fullName evidence="2">Uncharacterized protein</fullName>
    </submittedName>
</protein>
<feature type="compositionally biased region" description="Polar residues" evidence="1">
    <location>
        <begin position="478"/>
        <end position="512"/>
    </location>
</feature>
<feature type="region of interest" description="Disordered" evidence="1">
    <location>
        <begin position="448"/>
        <end position="559"/>
    </location>
</feature>
<feature type="region of interest" description="Disordered" evidence="1">
    <location>
        <begin position="172"/>
        <end position="233"/>
    </location>
</feature>
<keyword evidence="3" id="KW-1185">Reference proteome</keyword>
<gene>
    <name evidence="2" type="ORF">CYLTODRAFT_420751</name>
</gene>
<organism evidence="2 3">
    <name type="scientific">Cylindrobasidium torrendii FP15055 ss-10</name>
    <dbReference type="NCBI Taxonomy" id="1314674"/>
    <lineage>
        <taxon>Eukaryota</taxon>
        <taxon>Fungi</taxon>
        <taxon>Dikarya</taxon>
        <taxon>Basidiomycota</taxon>
        <taxon>Agaricomycotina</taxon>
        <taxon>Agaricomycetes</taxon>
        <taxon>Agaricomycetidae</taxon>
        <taxon>Agaricales</taxon>
        <taxon>Marasmiineae</taxon>
        <taxon>Physalacriaceae</taxon>
        <taxon>Cylindrobasidium</taxon>
    </lineage>
</organism>
<feature type="compositionally biased region" description="Polar residues" evidence="1">
    <location>
        <begin position="264"/>
        <end position="278"/>
    </location>
</feature>
<sequence length="559" mass="61491">MPKIESRPLPVDQNLYLAIYSPYPMNLDIDSEQDVQSFFRWISACLGTPDFLVAMHYKRSEPAQILELVRPETDAVRLEDKLLGEHKWSKILVKPQSYEKEGSSRVFLSKVQNGHELRKSSWRRIDILEKWLDDWDPSTLFTEPYPRPTYCQAPPRSDMLIKPLSFKRFGLAPSPATPRQIPGLNVRTSSQKSPPEREVAPASRTGWDQPVNTTQARTPPVVQPRPTSAAYNPTPAQAVGVTVSASTNAWSRVPLPKAVDRQVSAPSAPQAKQTTKSLWSAGPPSASLPRSVPARNIPVNIRLPQNRRGAPFTQPLRGGRIASLGQPAIPSLRGEDSSDEESLDFYTADIPAPATTPSAPPPPDEPKQDDHGSAPLRMQGRWADIELHPKDDPLPPPICTLHQVICKKAICATYSAQIKTWERTRRERGLVASVLLKPGPANIPRAEALEKQANASKTPDAEGKKKRKKKKGAKGKGSQASSSVVSDTEQQDALDSSVQSDAESSMQRSTSGPPDGVGAGSSSGPSKQATTFSWAEEVDEEYEKKGRVIEEEEEEENPW</sequence>
<accession>A0A0D7BFN1</accession>
<dbReference type="EMBL" id="KN880485">
    <property type="protein sequence ID" value="KIY69353.1"/>
    <property type="molecule type" value="Genomic_DNA"/>
</dbReference>
<feature type="compositionally biased region" description="Low complexity" evidence="1">
    <location>
        <begin position="347"/>
        <end position="357"/>
    </location>
</feature>
<evidence type="ECO:0000313" key="3">
    <source>
        <dbReference type="Proteomes" id="UP000054007"/>
    </source>
</evidence>
<dbReference type="AlphaFoldDB" id="A0A0D7BFN1"/>
<feature type="compositionally biased region" description="Basic residues" evidence="1">
    <location>
        <begin position="464"/>
        <end position="474"/>
    </location>
</feature>
<name>A0A0D7BFN1_9AGAR</name>
<feature type="region of interest" description="Disordered" evidence="1">
    <location>
        <begin position="304"/>
        <end position="375"/>
    </location>
</feature>
<evidence type="ECO:0000313" key="2">
    <source>
        <dbReference type="EMBL" id="KIY69353.1"/>
    </source>
</evidence>
<feature type="compositionally biased region" description="Polar residues" evidence="1">
    <location>
        <begin position="522"/>
        <end position="533"/>
    </location>
</feature>
<proteinExistence type="predicted"/>
<reference evidence="2 3" key="1">
    <citation type="journal article" date="2015" name="Fungal Genet. Biol.">
        <title>Evolution of novel wood decay mechanisms in Agaricales revealed by the genome sequences of Fistulina hepatica and Cylindrobasidium torrendii.</title>
        <authorList>
            <person name="Floudas D."/>
            <person name="Held B.W."/>
            <person name="Riley R."/>
            <person name="Nagy L.G."/>
            <person name="Koehler G."/>
            <person name="Ransdell A.S."/>
            <person name="Younus H."/>
            <person name="Chow J."/>
            <person name="Chiniquy J."/>
            <person name="Lipzen A."/>
            <person name="Tritt A."/>
            <person name="Sun H."/>
            <person name="Haridas S."/>
            <person name="LaButti K."/>
            <person name="Ohm R.A."/>
            <person name="Kues U."/>
            <person name="Blanchette R.A."/>
            <person name="Grigoriev I.V."/>
            <person name="Minto R.E."/>
            <person name="Hibbett D.S."/>
        </authorList>
    </citation>
    <scope>NUCLEOTIDE SEQUENCE [LARGE SCALE GENOMIC DNA]</scope>
    <source>
        <strain evidence="2 3">FP15055 ss-10</strain>
    </source>
</reference>
<dbReference type="Proteomes" id="UP000054007">
    <property type="component" value="Unassembled WGS sequence"/>
</dbReference>
<dbReference type="OrthoDB" id="3243413at2759"/>